<evidence type="ECO:0000313" key="2">
    <source>
        <dbReference type="EMBL" id="TNN64661.1"/>
    </source>
</evidence>
<dbReference type="AlphaFoldDB" id="A0A4Z2HGD3"/>
<gene>
    <name evidence="2" type="ORF">EYF80_025170</name>
</gene>
<keyword evidence="3" id="KW-1185">Reference proteome</keyword>
<name>A0A4Z2HGD3_9TELE</name>
<feature type="region of interest" description="Disordered" evidence="1">
    <location>
        <begin position="134"/>
        <end position="206"/>
    </location>
</feature>
<sequence length="206" mass="22290">MDLVPGVGIIPSNRFPAVLLRHHWASTASAHASAAAVTMTPCGGTLPGRRGVGLRHEVRHLQRRRRRRQRLRRAELRRLPGQLQRRQQRMLGGRSGKRRRRVPPGVAAERLHLHGPQTLLPQALLVAPLQPALQEAAEAAQHDHEGPDQPEAGETGQEGVGALRHHHGGGGSGREVAPPPQLDFRRTGWGGRGVPLSSGSSLSSSH</sequence>
<accession>A0A4Z2HGD3</accession>
<organism evidence="2 3">
    <name type="scientific">Liparis tanakae</name>
    <name type="common">Tanaka's snailfish</name>
    <dbReference type="NCBI Taxonomy" id="230148"/>
    <lineage>
        <taxon>Eukaryota</taxon>
        <taxon>Metazoa</taxon>
        <taxon>Chordata</taxon>
        <taxon>Craniata</taxon>
        <taxon>Vertebrata</taxon>
        <taxon>Euteleostomi</taxon>
        <taxon>Actinopterygii</taxon>
        <taxon>Neopterygii</taxon>
        <taxon>Teleostei</taxon>
        <taxon>Neoteleostei</taxon>
        <taxon>Acanthomorphata</taxon>
        <taxon>Eupercaria</taxon>
        <taxon>Perciformes</taxon>
        <taxon>Cottioidei</taxon>
        <taxon>Cottales</taxon>
        <taxon>Liparidae</taxon>
        <taxon>Liparis</taxon>
    </lineage>
</organism>
<evidence type="ECO:0000256" key="1">
    <source>
        <dbReference type="SAM" id="MobiDB-lite"/>
    </source>
</evidence>
<comment type="caution">
    <text evidence="2">The sequence shown here is derived from an EMBL/GenBank/DDBJ whole genome shotgun (WGS) entry which is preliminary data.</text>
</comment>
<protein>
    <submittedName>
        <fullName evidence="2">Uncharacterized protein</fullName>
    </submittedName>
</protein>
<feature type="region of interest" description="Disordered" evidence="1">
    <location>
        <begin position="83"/>
        <end position="103"/>
    </location>
</feature>
<feature type="compositionally biased region" description="Low complexity" evidence="1">
    <location>
        <begin position="196"/>
        <end position="206"/>
    </location>
</feature>
<dbReference type="EMBL" id="SRLO01000249">
    <property type="protein sequence ID" value="TNN64661.1"/>
    <property type="molecule type" value="Genomic_DNA"/>
</dbReference>
<evidence type="ECO:0000313" key="3">
    <source>
        <dbReference type="Proteomes" id="UP000314294"/>
    </source>
</evidence>
<reference evidence="2 3" key="1">
    <citation type="submission" date="2019-03" db="EMBL/GenBank/DDBJ databases">
        <title>First draft genome of Liparis tanakae, snailfish: a comprehensive survey of snailfish specific genes.</title>
        <authorList>
            <person name="Kim W."/>
            <person name="Song I."/>
            <person name="Jeong J.-H."/>
            <person name="Kim D."/>
            <person name="Kim S."/>
            <person name="Ryu S."/>
            <person name="Song J.Y."/>
            <person name="Lee S.K."/>
        </authorList>
    </citation>
    <scope>NUCLEOTIDE SEQUENCE [LARGE SCALE GENOMIC DNA]</scope>
    <source>
        <tissue evidence="2">Muscle</tissue>
    </source>
</reference>
<proteinExistence type="predicted"/>
<dbReference type="Proteomes" id="UP000314294">
    <property type="component" value="Unassembled WGS sequence"/>
</dbReference>
<feature type="compositionally biased region" description="Low complexity" evidence="1">
    <location>
        <begin position="83"/>
        <end position="92"/>
    </location>
</feature>